<dbReference type="InterPro" id="IPR035948">
    <property type="entry name" value="YwqG-like_sf"/>
</dbReference>
<dbReference type="Pfam" id="PF09234">
    <property type="entry name" value="DUF1963"/>
    <property type="match status" value="2"/>
</dbReference>
<sequence>MSADVVLLERVWPPAIPDPGHVSQIGGWPNLPAEMDWPEIVLADGGRVALDFLAQIDLAELPNVTQRALLPAAGTLYFFALSQSHVPLEEFGPGAARVLYSPVSARGVQPRRPPPNAGWNQDELNHGRTVAAEYRDTDAPRGELHPRCPVVARGAQIGSDGIADAAIDRIETSFDFYRASLPRRVEDATLYINFARNHWRENIIPFDGMRDHFTRQAREYVNFEGKPLPGGWVPPQQPRPIYVDNCLSEAFWATFRTDYSHWRDEAVSLKAQLLALGRDTLLLDDQREAVHGVVEAGDRLARQVSRYGLYLDSRGPMASRMALATLLLQHPEIARKHGDEVAAAHPGQQRRRAISHRMLGPPYDVQGDTMSGEEPILLLQLDSDEWGPRLSWWDGGNLTFWISAPDAAAGRFDRARAEIEGH</sequence>
<keyword evidence="3" id="KW-1185">Reference proteome</keyword>
<accession>A0ABY7MJ78</accession>
<gene>
    <name evidence="2" type="ORF">I3J27_36910</name>
</gene>
<dbReference type="Gene3D" id="2.30.320.10">
    <property type="entry name" value="YwqG-like"/>
    <property type="match status" value="2"/>
</dbReference>
<dbReference type="RefSeq" id="WP_270163730.1">
    <property type="nucleotide sequence ID" value="NZ_CP089391.1"/>
</dbReference>
<proteinExistence type="predicted"/>
<protein>
    <submittedName>
        <fullName evidence="2">DUF1963 domain-containing protein</fullName>
    </submittedName>
</protein>
<dbReference type="PANTHER" id="PTHR36436:SF6">
    <property type="entry name" value="SLL5081 PROTEIN"/>
    <property type="match status" value="1"/>
</dbReference>
<dbReference type="PANTHER" id="PTHR36436">
    <property type="entry name" value="SLL5081 PROTEIN"/>
    <property type="match status" value="1"/>
</dbReference>
<evidence type="ECO:0000313" key="3">
    <source>
        <dbReference type="Proteomes" id="UP001179614"/>
    </source>
</evidence>
<name>A0ABY7MJ78_9BRAD</name>
<evidence type="ECO:0000313" key="2">
    <source>
        <dbReference type="EMBL" id="WBL78456.1"/>
    </source>
</evidence>
<dbReference type="EMBL" id="CP089391">
    <property type="protein sequence ID" value="WBL78456.1"/>
    <property type="molecule type" value="Genomic_DNA"/>
</dbReference>
<dbReference type="InterPro" id="IPR015315">
    <property type="entry name" value="DUF1963"/>
</dbReference>
<evidence type="ECO:0000256" key="1">
    <source>
        <dbReference type="SAM" id="MobiDB-lite"/>
    </source>
</evidence>
<reference evidence="2" key="1">
    <citation type="submission" date="2021-12" db="EMBL/GenBank/DDBJ databases">
        <title>Bradyrhizobium xenonodulans sp. nov.</title>
        <authorList>
            <person name="Claassens R."/>
            <person name="Venter S.N."/>
            <person name="Beukes C.W."/>
            <person name="Stepkowski T."/>
            <person name="Steenkamp E.T."/>
        </authorList>
    </citation>
    <scope>NUCLEOTIDE SEQUENCE</scope>
    <source>
        <strain evidence="2">14AB</strain>
    </source>
</reference>
<organism evidence="2 3">
    <name type="scientific">Bradyrhizobium xenonodulans</name>
    <dbReference type="NCBI Taxonomy" id="2736875"/>
    <lineage>
        <taxon>Bacteria</taxon>
        <taxon>Pseudomonadati</taxon>
        <taxon>Pseudomonadota</taxon>
        <taxon>Alphaproteobacteria</taxon>
        <taxon>Hyphomicrobiales</taxon>
        <taxon>Nitrobacteraceae</taxon>
        <taxon>Bradyrhizobium</taxon>
    </lineage>
</organism>
<dbReference type="Proteomes" id="UP001179614">
    <property type="component" value="Chromosome"/>
</dbReference>
<dbReference type="SUPFAM" id="SSF103032">
    <property type="entry name" value="Hypothetical protein YwqG"/>
    <property type="match status" value="2"/>
</dbReference>
<feature type="region of interest" description="Disordered" evidence="1">
    <location>
        <begin position="106"/>
        <end position="125"/>
    </location>
</feature>